<dbReference type="Proteomes" id="UP000273154">
    <property type="component" value="Chromosome"/>
</dbReference>
<keyword evidence="12" id="KW-1185">Reference proteome</keyword>
<keyword evidence="3 9" id="KW-1003">Cell membrane</keyword>
<keyword evidence="6 9" id="KW-1133">Transmembrane helix</keyword>
<dbReference type="InterPro" id="IPR005807">
    <property type="entry name" value="SecE_bac"/>
</dbReference>
<sequence>MYEASPEGIRMANKDRQKRSARKARAAERKELEEKRAASQVDAPKKAAPAQAAGSSKKAAPKKKHFARIRGWFADVKAEMHRVTWPSKSELKNYTVAVIVMLVVFGVAVWLVDTGVVAALVGYSGLRG</sequence>
<keyword evidence="4 9" id="KW-0812">Transmembrane</keyword>
<dbReference type="KEGG" id="pcat:Pcatena_01740"/>
<comment type="subunit">
    <text evidence="9">Component of the Sec protein translocase complex. Heterotrimer consisting of SecY, SecE and SecG subunits. The heterotrimers can form oligomers, although 1 heterotrimer is thought to be able to translocate proteins. Interacts with the ribosome. Interacts with SecDF, and other proteins may be involved. Interacts with SecA.</text>
</comment>
<proteinExistence type="inferred from homology"/>
<dbReference type="InterPro" id="IPR038379">
    <property type="entry name" value="SecE_sf"/>
</dbReference>
<protein>
    <recommendedName>
        <fullName evidence="9">Protein translocase subunit SecE</fullName>
    </recommendedName>
</protein>
<evidence type="ECO:0000256" key="4">
    <source>
        <dbReference type="ARBA" id="ARBA00022692"/>
    </source>
</evidence>
<evidence type="ECO:0000256" key="6">
    <source>
        <dbReference type="ARBA" id="ARBA00022989"/>
    </source>
</evidence>
<organism evidence="11 12">
    <name type="scientific">Parolsenella catena</name>
    <dbReference type="NCBI Taxonomy" id="2003188"/>
    <lineage>
        <taxon>Bacteria</taxon>
        <taxon>Bacillati</taxon>
        <taxon>Actinomycetota</taxon>
        <taxon>Coriobacteriia</taxon>
        <taxon>Coriobacteriales</taxon>
        <taxon>Atopobiaceae</taxon>
        <taxon>Parolsenella</taxon>
    </lineage>
</organism>
<dbReference type="GO" id="GO:0065002">
    <property type="term" value="P:intracellular protein transmembrane transport"/>
    <property type="evidence" value="ECO:0007669"/>
    <property type="project" value="UniProtKB-UniRule"/>
</dbReference>
<dbReference type="GO" id="GO:0006605">
    <property type="term" value="P:protein targeting"/>
    <property type="evidence" value="ECO:0007669"/>
    <property type="project" value="UniProtKB-UniRule"/>
</dbReference>
<keyword evidence="8 9" id="KW-0472">Membrane</keyword>
<dbReference type="HAMAP" id="MF_00422">
    <property type="entry name" value="SecE"/>
    <property type="match status" value="1"/>
</dbReference>
<evidence type="ECO:0000256" key="1">
    <source>
        <dbReference type="ARBA" id="ARBA00004370"/>
    </source>
</evidence>
<dbReference type="GO" id="GO:0009306">
    <property type="term" value="P:protein secretion"/>
    <property type="evidence" value="ECO:0007669"/>
    <property type="project" value="UniProtKB-UniRule"/>
</dbReference>
<evidence type="ECO:0000256" key="3">
    <source>
        <dbReference type="ARBA" id="ARBA00022475"/>
    </source>
</evidence>
<dbReference type="PANTHER" id="PTHR33910">
    <property type="entry name" value="PROTEIN TRANSLOCASE SUBUNIT SECE"/>
    <property type="match status" value="1"/>
</dbReference>
<dbReference type="Gene3D" id="1.20.5.1030">
    <property type="entry name" value="Preprotein translocase secy subunit"/>
    <property type="match status" value="1"/>
</dbReference>
<comment type="subcellular location">
    <subcellularLocation>
        <location evidence="9">Cell membrane</location>
        <topology evidence="9">Single-pass membrane protein</topology>
    </subcellularLocation>
    <subcellularLocation>
        <location evidence="1">Membrane</location>
    </subcellularLocation>
</comment>
<dbReference type="GO" id="GO:0005886">
    <property type="term" value="C:plasma membrane"/>
    <property type="evidence" value="ECO:0007669"/>
    <property type="project" value="UniProtKB-SubCell"/>
</dbReference>
<evidence type="ECO:0000313" key="12">
    <source>
        <dbReference type="Proteomes" id="UP000273154"/>
    </source>
</evidence>
<accession>A0A3G9JVX1</accession>
<dbReference type="GO" id="GO:0008320">
    <property type="term" value="F:protein transmembrane transporter activity"/>
    <property type="evidence" value="ECO:0007669"/>
    <property type="project" value="UniProtKB-UniRule"/>
</dbReference>
<dbReference type="InterPro" id="IPR001901">
    <property type="entry name" value="Translocase_SecE/Sec61-g"/>
</dbReference>
<dbReference type="EMBL" id="AP019367">
    <property type="protein sequence ID" value="BBH49587.1"/>
    <property type="molecule type" value="Genomic_DNA"/>
</dbReference>
<name>A0A3G9JVX1_9ACTN</name>
<dbReference type="AlphaFoldDB" id="A0A3G9JVX1"/>
<keyword evidence="5 9" id="KW-0653">Protein transport</keyword>
<evidence type="ECO:0000256" key="10">
    <source>
        <dbReference type="SAM" id="MobiDB-lite"/>
    </source>
</evidence>
<comment type="function">
    <text evidence="9">Essential subunit of the Sec protein translocation channel SecYEG. Clamps together the 2 halves of SecY. May contact the channel plug during translocation.</text>
</comment>
<reference evidence="12" key="1">
    <citation type="submission" date="2018-11" db="EMBL/GenBank/DDBJ databases">
        <title>Comparative genomics of Parolsenella catena and Libanicoccus massiliensis: Reclassification of Libanicoccus massiliensis as Parolsenella massiliensis comb. nov.</title>
        <authorList>
            <person name="Sakamoto M."/>
            <person name="Ikeyama N."/>
            <person name="Murakami T."/>
            <person name="Mori H."/>
            <person name="Yuki M."/>
            <person name="Ohkuma M."/>
        </authorList>
    </citation>
    <scope>NUCLEOTIDE SEQUENCE [LARGE SCALE GENOMIC DNA]</scope>
    <source>
        <strain evidence="12">JCM 31932</strain>
    </source>
</reference>
<feature type="compositionally biased region" description="Low complexity" evidence="10">
    <location>
        <begin position="46"/>
        <end position="58"/>
    </location>
</feature>
<dbReference type="PANTHER" id="PTHR33910:SF1">
    <property type="entry name" value="PROTEIN TRANSLOCASE SUBUNIT SECE"/>
    <property type="match status" value="1"/>
</dbReference>
<comment type="similarity">
    <text evidence="9">Belongs to the SecE/SEC61-gamma family.</text>
</comment>
<feature type="transmembrane region" description="Helical" evidence="9">
    <location>
        <begin position="94"/>
        <end position="123"/>
    </location>
</feature>
<dbReference type="GO" id="GO:0043952">
    <property type="term" value="P:protein transport by the Sec complex"/>
    <property type="evidence" value="ECO:0007669"/>
    <property type="project" value="UniProtKB-UniRule"/>
</dbReference>
<evidence type="ECO:0000256" key="9">
    <source>
        <dbReference type="HAMAP-Rule" id="MF_00422"/>
    </source>
</evidence>
<dbReference type="Pfam" id="PF00584">
    <property type="entry name" value="SecE"/>
    <property type="match status" value="1"/>
</dbReference>
<keyword evidence="2 9" id="KW-0813">Transport</keyword>
<dbReference type="NCBIfam" id="TIGR00964">
    <property type="entry name" value="secE_bact"/>
    <property type="match status" value="1"/>
</dbReference>
<keyword evidence="7 9" id="KW-0811">Translocation</keyword>
<gene>
    <name evidence="9" type="primary">secE</name>
    <name evidence="11" type="ORF">Pcatena_01740</name>
</gene>
<evidence type="ECO:0000256" key="5">
    <source>
        <dbReference type="ARBA" id="ARBA00022927"/>
    </source>
</evidence>
<evidence type="ECO:0000256" key="2">
    <source>
        <dbReference type="ARBA" id="ARBA00022448"/>
    </source>
</evidence>
<evidence type="ECO:0000256" key="8">
    <source>
        <dbReference type="ARBA" id="ARBA00023136"/>
    </source>
</evidence>
<evidence type="ECO:0000256" key="7">
    <source>
        <dbReference type="ARBA" id="ARBA00023010"/>
    </source>
</evidence>
<evidence type="ECO:0000313" key="11">
    <source>
        <dbReference type="EMBL" id="BBH49587.1"/>
    </source>
</evidence>
<feature type="compositionally biased region" description="Basic and acidic residues" evidence="10">
    <location>
        <begin position="25"/>
        <end position="37"/>
    </location>
</feature>
<feature type="region of interest" description="Disordered" evidence="10">
    <location>
        <begin position="1"/>
        <end position="65"/>
    </location>
</feature>